<dbReference type="AlphaFoldDB" id="A0A016SLU6"/>
<dbReference type="EMBL" id="JARK01001543">
    <property type="protein sequence ID" value="EYB91346.1"/>
    <property type="molecule type" value="Genomic_DNA"/>
</dbReference>
<proteinExistence type="predicted"/>
<reference evidence="2" key="1">
    <citation type="journal article" date="2015" name="Nat. Genet.">
        <title>The genome and transcriptome of the zoonotic hookworm Ancylostoma ceylanicum identify infection-specific gene families.</title>
        <authorList>
            <person name="Schwarz E.M."/>
            <person name="Hu Y."/>
            <person name="Antoshechkin I."/>
            <person name="Miller M.M."/>
            <person name="Sternberg P.W."/>
            <person name="Aroian R.V."/>
        </authorList>
    </citation>
    <scope>NUCLEOTIDE SEQUENCE</scope>
    <source>
        <strain evidence="2">HY135</strain>
    </source>
</reference>
<comment type="caution">
    <text evidence="1">The sequence shown here is derived from an EMBL/GenBank/DDBJ whole genome shotgun (WGS) entry which is preliminary data.</text>
</comment>
<evidence type="ECO:0000313" key="2">
    <source>
        <dbReference type="Proteomes" id="UP000024635"/>
    </source>
</evidence>
<dbReference type="Proteomes" id="UP000024635">
    <property type="component" value="Unassembled WGS sequence"/>
</dbReference>
<name>A0A016SLU6_9BILA</name>
<organism evidence="1 2">
    <name type="scientific">Ancylostoma ceylanicum</name>
    <dbReference type="NCBI Taxonomy" id="53326"/>
    <lineage>
        <taxon>Eukaryota</taxon>
        <taxon>Metazoa</taxon>
        <taxon>Ecdysozoa</taxon>
        <taxon>Nematoda</taxon>
        <taxon>Chromadorea</taxon>
        <taxon>Rhabditida</taxon>
        <taxon>Rhabditina</taxon>
        <taxon>Rhabditomorpha</taxon>
        <taxon>Strongyloidea</taxon>
        <taxon>Ancylostomatidae</taxon>
        <taxon>Ancylostomatinae</taxon>
        <taxon>Ancylostoma</taxon>
    </lineage>
</organism>
<keyword evidence="2" id="KW-1185">Reference proteome</keyword>
<accession>A0A016SLU6</accession>
<gene>
    <name evidence="1" type="primary">Acey_s0207.g2041</name>
    <name evidence="1" type="ORF">Y032_0207g2041</name>
</gene>
<evidence type="ECO:0000313" key="1">
    <source>
        <dbReference type="EMBL" id="EYB91346.1"/>
    </source>
</evidence>
<protein>
    <submittedName>
        <fullName evidence="1">Uncharacterized protein</fullName>
    </submittedName>
</protein>
<sequence length="128" mass="14567">MWADTDKEKMRAKKRCYHTFLADKSSPTNWQLCRIANSGTNKAVGEAAEVSHFGKLCERLDMRGGERGLYNLARIQYCQTQDIIILKVNDDEGSLATGKKKAAERCKRQFESIYGEEFPRPSALHAEH</sequence>